<dbReference type="PANTHER" id="PTHR44845">
    <property type="entry name" value="CARRIER DOMAIN-CONTAINING PROTEIN"/>
    <property type="match status" value="1"/>
</dbReference>
<dbReference type="NCBIfam" id="TIGR01733">
    <property type="entry name" value="AA-adenyl-dom"/>
    <property type="match status" value="1"/>
</dbReference>
<sequence length="1012" mass="109667">MSDSLREQLLSGWSGRAVAYPADRTVLQLFQECAAARPDRVAVVYGHDSLTYGELDQRSNTLAHELHERGVRRGEFLPLALESGLELPLAMIASMKIAAPFVPIDPAGPVERTTLMIETMGARVLVDAPGSSTGPESVTRISLDATRTPGTPAAPAVPPATLDDPIYGFYTSGSTGEPKCAVNIHRGLLNRFSYMTRALSSRSDEVVLQNSRPQFDSSLWQLLWPLTTGSMVVMPTRSGILDLPSTIDTIERYGVTMTDFVPSIFNTLVELLHAEPELVGRLRSLRRLLIGGEEMTAATVHAFRAMLPTVDTINTYGPTEASIGSVFHHVTEADGEVIPLGRPIDNTYLLILDSGLTLVRPGEIGELYIGGDCLGLGYLNDPERTKAAFVDNPFPEIPGNRLYRTGDLGFHSANGLVHFAGRRDNQVKIAGVRIELLDVEAAFLRLDDVTDAKVVASSDLDNRMLIAFVTTRATGTDASVLMAQVRDMLPATMLPRRIVILDQMPLTPNGKADRRALVALADSLTSQTVMAVPTDAADVVRAHWLELLPVAQLDPDDDFFESGGDSLTAQRLAIALEQRFNRPVSARDIFELPTLRAQIALLTEDERPRTMSATSDDVRRATVLPPDIPTVVAAEPAPLADVFLTGATGFVGAQLLYDLLDQTSATAYCLVRASDERSAHDRIVDNLLHYRLWRPELSGRIRAVPGDLGRPGLGLGLGVFDELAATIDTILHCGAMINLRRDYRAHAATNVSGTLDIIRLATANRTKSVHFISTLGVIDSGPSELGDPLEGAATGNPPTDGYGQSKWAAERLLDEAAARGLPVTVHRVGEVMPHSWHGVPSRRGLADLIVKACVNLRAWFRSPIVMDYTQVECISSAVIAAAVTGRVGYFHPVQYGLVSLDDLLAGFVEEYQLVELPYEQFRQRLVRAAEQPDQGDLARLLALLPAPDNDTDVAVKDGLSSLFSDAAAGRTGRRAAQLVRSEGLTWQPVGPDVFNRYVAYYRSAAGLAALKS</sequence>
<dbReference type="InterPro" id="IPR010071">
    <property type="entry name" value="AA_adenyl_dom"/>
</dbReference>
<keyword evidence="2" id="KW-0597">Phosphoprotein</keyword>
<dbReference type="Gene3D" id="3.30.300.30">
    <property type="match status" value="1"/>
</dbReference>
<dbReference type="RefSeq" id="WP_196929539.1">
    <property type="nucleotide sequence ID" value="NZ_JADOTX010000001.1"/>
</dbReference>
<name>A0ABS0JSK2_9ACTN</name>
<dbReference type="InterPro" id="IPR025110">
    <property type="entry name" value="AMP-bd_C"/>
</dbReference>
<evidence type="ECO:0000313" key="4">
    <source>
        <dbReference type="EMBL" id="MBG6069637.1"/>
    </source>
</evidence>
<reference evidence="4 5" key="1">
    <citation type="submission" date="2020-11" db="EMBL/GenBank/DDBJ databases">
        <title>Sequencing the genomes of 1000 actinobacteria strains.</title>
        <authorList>
            <person name="Klenk H.-P."/>
        </authorList>
    </citation>
    <scope>NUCLEOTIDE SEQUENCE [LARGE SCALE GENOMIC DNA]</scope>
    <source>
        <strain evidence="4 5">DSM 101692</strain>
    </source>
</reference>
<keyword evidence="1" id="KW-0596">Phosphopantetheine</keyword>
<dbReference type="InterPro" id="IPR000873">
    <property type="entry name" value="AMP-dep_synth/lig_dom"/>
</dbReference>
<dbReference type="InterPro" id="IPR036291">
    <property type="entry name" value="NAD(P)-bd_dom_sf"/>
</dbReference>
<dbReference type="InterPro" id="IPR045851">
    <property type="entry name" value="AMP-bd_C_sf"/>
</dbReference>
<evidence type="ECO:0000256" key="2">
    <source>
        <dbReference type="ARBA" id="ARBA00022553"/>
    </source>
</evidence>
<dbReference type="Gene3D" id="1.10.1200.10">
    <property type="entry name" value="ACP-like"/>
    <property type="match status" value="1"/>
</dbReference>
<dbReference type="PANTHER" id="PTHR44845:SF6">
    <property type="entry name" value="BETA-ALANINE-ACTIVATING ENZYME"/>
    <property type="match status" value="1"/>
</dbReference>
<dbReference type="Pfam" id="PF00550">
    <property type="entry name" value="PP-binding"/>
    <property type="match status" value="1"/>
</dbReference>
<evidence type="ECO:0000313" key="5">
    <source>
        <dbReference type="Proteomes" id="UP000614915"/>
    </source>
</evidence>
<dbReference type="Pfam" id="PF07993">
    <property type="entry name" value="NAD_binding_4"/>
    <property type="match status" value="1"/>
</dbReference>
<dbReference type="EMBL" id="JADOTX010000001">
    <property type="protein sequence ID" value="MBG6069637.1"/>
    <property type="molecule type" value="Genomic_DNA"/>
</dbReference>
<dbReference type="InterPro" id="IPR010080">
    <property type="entry name" value="Thioester_reductase-like_dom"/>
</dbReference>
<comment type="caution">
    <text evidence="4">The sequence shown here is derived from an EMBL/GenBank/DDBJ whole genome shotgun (WGS) entry which is preliminary data.</text>
</comment>
<dbReference type="CDD" id="cd05930">
    <property type="entry name" value="A_NRPS"/>
    <property type="match status" value="1"/>
</dbReference>
<dbReference type="Pfam" id="PF13193">
    <property type="entry name" value="AMP-binding_C"/>
    <property type="match status" value="1"/>
</dbReference>
<dbReference type="Gene3D" id="3.40.50.720">
    <property type="entry name" value="NAD(P)-binding Rossmann-like Domain"/>
    <property type="match status" value="1"/>
</dbReference>
<keyword evidence="5" id="KW-1185">Reference proteome</keyword>
<gene>
    <name evidence="4" type="ORF">IW248_005924</name>
</gene>
<feature type="domain" description="Carrier" evidence="3">
    <location>
        <begin position="531"/>
        <end position="606"/>
    </location>
</feature>
<dbReference type="SUPFAM" id="SSF51735">
    <property type="entry name" value="NAD(P)-binding Rossmann-fold domains"/>
    <property type="match status" value="1"/>
</dbReference>
<protein>
    <submittedName>
        <fullName evidence="4">Amino acid adenylation domain-containing protein/thioester reductase-like protein</fullName>
    </submittedName>
</protein>
<proteinExistence type="predicted"/>
<dbReference type="SMART" id="SM00823">
    <property type="entry name" value="PKS_PP"/>
    <property type="match status" value="1"/>
</dbReference>
<dbReference type="InterPro" id="IPR020806">
    <property type="entry name" value="PKS_PP-bd"/>
</dbReference>
<evidence type="ECO:0000256" key="1">
    <source>
        <dbReference type="ARBA" id="ARBA00022450"/>
    </source>
</evidence>
<dbReference type="InterPro" id="IPR009081">
    <property type="entry name" value="PP-bd_ACP"/>
</dbReference>
<evidence type="ECO:0000259" key="3">
    <source>
        <dbReference type="PROSITE" id="PS50075"/>
    </source>
</evidence>
<dbReference type="InterPro" id="IPR042099">
    <property type="entry name" value="ANL_N_sf"/>
</dbReference>
<dbReference type="Gene3D" id="3.40.50.12780">
    <property type="entry name" value="N-terminal domain of ligase-like"/>
    <property type="match status" value="1"/>
</dbReference>
<dbReference type="Proteomes" id="UP000614915">
    <property type="component" value="Unassembled WGS sequence"/>
</dbReference>
<dbReference type="InterPro" id="IPR036736">
    <property type="entry name" value="ACP-like_sf"/>
</dbReference>
<dbReference type="Pfam" id="PF00501">
    <property type="entry name" value="AMP-binding"/>
    <property type="match status" value="1"/>
</dbReference>
<dbReference type="InterPro" id="IPR013120">
    <property type="entry name" value="FAR_NAD-bd"/>
</dbReference>
<dbReference type="SUPFAM" id="SSF56801">
    <property type="entry name" value="Acetyl-CoA synthetase-like"/>
    <property type="match status" value="1"/>
</dbReference>
<dbReference type="NCBIfam" id="TIGR01746">
    <property type="entry name" value="Thioester-redct"/>
    <property type="match status" value="1"/>
</dbReference>
<dbReference type="PROSITE" id="PS50075">
    <property type="entry name" value="CARRIER"/>
    <property type="match status" value="1"/>
</dbReference>
<organism evidence="4 5">
    <name type="scientific">Micromonospora ureilytica</name>
    <dbReference type="NCBI Taxonomy" id="709868"/>
    <lineage>
        <taxon>Bacteria</taxon>
        <taxon>Bacillati</taxon>
        <taxon>Actinomycetota</taxon>
        <taxon>Actinomycetes</taxon>
        <taxon>Micromonosporales</taxon>
        <taxon>Micromonosporaceae</taxon>
        <taxon>Micromonospora</taxon>
    </lineage>
</organism>
<accession>A0ABS0JSK2</accession>
<dbReference type="SUPFAM" id="SSF47336">
    <property type="entry name" value="ACP-like"/>
    <property type="match status" value="1"/>
</dbReference>